<gene>
    <name evidence="1" type="ORF">Fmac_021411</name>
</gene>
<organism evidence="1 2">
    <name type="scientific">Flemingia macrophylla</name>
    <dbReference type="NCBI Taxonomy" id="520843"/>
    <lineage>
        <taxon>Eukaryota</taxon>
        <taxon>Viridiplantae</taxon>
        <taxon>Streptophyta</taxon>
        <taxon>Embryophyta</taxon>
        <taxon>Tracheophyta</taxon>
        <taxon>Spermatophyta</taxon>
        <taxon>Magnoliopsida</taxon>
        <taxon>eudicotyledons</taxon>
        <taxon>Gunneridae</taxon>
        <taxon>Pentapetalae</taxon>
        <taxon>rosids</taxon>
        <taxon>fabids</taxon>
        <taxon>Fabales</taxon>
        <taxon>Fabaceae</taxon>
        <taxon>Papilionoideae</taxon>
        <taxon>50 kb inversion clade</taxon>
        <taxon>NPAAA clade</taxon>
        <taxon>indigoferoid/millettioid clade</taxon>
        <taxon>Phaseoleae</taxon>
        <taxon>Flemingia</taxon>
    </lineage>
</organism>
<comment type="caution">
    <text evidence="1">The sequence shown here is derived from an EMBL/GenBank/DDBJ whole genome shotgun (WGS) entry which is preliminary data.</text>
</comment>
<accession>A0ABD1LWW9</accession>
<proteinExistence type="predicted"/>
<evidence type="ECO:0000313" key="2">
    <source>
        <dbReference type="Proteomes" id="UP001603857"/>
    </source>
</evidence>
<dbReference type="AlphaFoldDB" id="A0ABD1LWW9"/>
<sequence>MCKMKNIVVCEINHIFDKFEVNMVVPKITMYNHLFIHCNLFYADKNKKNK</sequence>
<dbReference type="EMBL" id="JBGMDY010000007">
    <property type="protein sequence ID" value="KAL2327984.1"/>
    <property type="molecule type" value="Genomic_DNA"/>
</dbReference>
<protein>
    <submittedName>
        <fullName evidence="1">Uncharacterized protein</fullName>
    </submittedName>
</protein>
<evidence type="ECO:0000313" key="1">
    <source>
        <dbReference type="EMBL" id="KAL2327984.1"/>
    </source>
</evidence>
<keyword evidence="2" id="KW-1185">Reference proteome</keyword>
<dbReference type="Proteomes" id="UP001603857">
    <property type="component" value="Unassembled WGS sequence"/>
</dbReference>
<reference evidence="1 2" key="1">
    <citation type="submission" date="2024-08" db="EMBL/GenBank/DDBJ databases">
        <title>Insights into the chromosomal genome structure of Flemingia macrophylla.</title>
        <authorList>
            <person name="Ding Y."/>
            <person name="Zhao Y."/>
            <person name="Bi W."/>
            <person name="Wu M."/>
            <person name="Zhao G."/>
            <person name="Gong Y."/>
            <person name="Li W."/>
            <person name="Zhang P."/>
        </authorList>
    </citation>
    <scope>NUCLEOTIDE SEQUENCE [LARGE SCALE GENOMIC DNA]</scope>
    <source>
        <strain evidence="1">DYQJB</strain>
        <tissue evidence="1">Leaf</tissue>
    </source>
</reference>
<name>A0ABD1LWW9_9FABA</name>